<feature type="signal peptide" evidence="14">
    <location>
        <begin position="1"/>
        <end position="22"/>
    </location>
</feature>
<name>A0A8J4V680_9MYCE</name>
<keyword evidence="6 11" id="KW-0378">Hydrolase</keyword>
<keyword evidence="8 13" id="KW-1015">Disulfide bond</keyword>
<comment type="caution">
    <text evidence="16">The sequence shown here is derived from an EMBL/GenBank/DDBJ whole genome shotgun (WGS) entry which is preliminary data.</text>
</comment>
<evidence type="ECO:0000256" key="9">
    <source>
        <dbReference type="ARBA" id="ARBA00023180"/>
    </source>
</evidence>
<feature type="binding site" evidence="12">
    <location>
        <position position="428"/>
    </location>
    <ligand>
        <name>Zn(2+)</name>
        <dbReference type="ChEBI" id="CHEBI:29105"/>
        <label>1</label>
    </ligand>
</feature>
<dbReference type="PROSITE" id="PS50015">
    <property type="entry name" value="SAP_B"/>
    <property type="match status" value="1"/>
</dbReference>
<dbReference type="GO" id="GO:0046872">
    <property type="term" value="F:metal ion binding"/>
    <property type="evidence" value="ECO:0007669"/>
    <property type="project" value="UniProtKB-KW"/>
</dbReference>
<dbReference type="SUPFAM" id="SSF56300">
    <property type="entry name" value="Metallo-dependent phosphatases"/>
    <property type="match status" value="1"/>
</dbReference>
<sequence length="608" mass="69153">MIYSRKYFGIIVLLFFIQSAFSISQHHDYQIPIKVANDRLIDEHGNINAESIFNSDLVGLSITCDICKFGIKELESMIQTKKDDNEIMDFAVDLCTLLRIEKPEVCQGLLPLYRNETFQVLGNPLCTPEFVCGFVGLCPYNPTNFTGIVHFPKPKPPHVDPVPPAKGNPVKRILHLSDVHVDTLYVEGMNSDCGEPICCRAANGPGSGEKAAGKWGSYTCDVNMLTLNSMFEFIDNEIGDIDILFWTGDNPPHDIWMQTFETQLNASLRITNLLKQYFPKAQIFPSIGNHESLPVNSFPLPPGSSWLFDALSQDWTNWLGEEAALETLRYGGYYTLPLQEGIRVISLNMNWCNNENIWLIENVTDAADMLQWTIQVLQSAEDIGEKVYIVGHIPPGILDCIDLWSQQFYQIVNRYEDTIISLFFGHTHRDQFEVFYTNDTSYSTGQRPSAVAYVTPSVTTFQYQNPSFRIYSVDAKSGQLVETSTYHLDILDANQYDKPNWVLEYNTTVAYSMPDLLPISWDNLIDRFGRNQTLFNTYYQHVYSSSPYPQQKPCGDSCRLDTICQMKAGTHSVYKECLHTQKSNFLTKSPIELLIELIDHVYTSLKSC</sequence>
<evidence type="ECO:0000256" key="14">
    <source>
        <dbReference type="SAM" id="SignalP"/>
    </source>
</evidence>
<comment type="similarity">
    <text evidence="2 11">Belongs to the acid sphingomyelinase family.</text>
</comment>
<keyword evidence="5 14" id="KW-0732">Signal</keyword>
<dbReference type="GO" id="GO:0005615">
    <property type="term" value="C:extracellular space"/>
    <property type="evidence" value="ECO:0007669"/>
    <property type="project" value="TreeGrafter"/>
</dbReference>
<dbReference type="Proteomes" id="UP000695562">
    <property type="component" value="Unassembled WGS sequence"/>
</dbReference>
<feature type="chain" id="PRO_5035274254" description="Sphingomyelin phosphodiesterase" evidence="14">
    <location>
        <begin position="23"/>
        <end position="608"/>
    </location>
</feature>
<dbReference type="InterPro" id="IPR029052">
    <property type="entry name" value="Metallo-depent_PP-like"/>
</dbReference>
<evidence type="ECO:0000256" key="5">
    <source>
        <dbReference type="ARBA" id="ARBA00022729"/>
    </source>
</evidence>
<feature type="binding site" evidence="12">
    <location>
        <position position="426"/>
    </location>
    <ligand>
        <name>Zn(2+)</name>
        <dbReference type="ChEBI" id="CHEBI:29105"/>
        <label>2</label>
    </ligand>
</feature>
<evidence type="ECO:0000256" key="2">
    <source>
        <dbReference type="ARBA" id="ARBA00008234"/>
    </source>
</evidence>
<feature type="binding site" evidence="12">
    <location>
        <position position="392"/>
    </location>
    <ligand>
        <name>Zn(2+)</name>
        <dbReference type="ChEBI" id="CHEBI:29105"/>
        <label>2</label>
    </ligand>
</feature>
<reference evidence="16" key="1">
    <citation type="submission" date="2020-01" db="EMBL/GenBank/DDBJ databases">
        <title>Development of genomics and gene disruption for Polysphondylium violaceum indicates a role for the polyketide synthase stlB in stalk morphogenesis.</title>
        <authorList>
            <person name="Narita B."/>
            <person name="Kawabe Y."/>
            <person name="Kin K."/>
            <person name="Saito T."/>
            <person name="Gibbs R."/>
            <person name="Kuspa A."/>
            <person name="Muzny D."/>
            <person name="Queller D."/>
            <person name="Richards S."/>
            <person name="Strassman J."/>
            <person name="Sucgang R."/>
            <person name="Worley K."/>
            <person name="Schaap P."/>
        </authorList>
    </citation>
    <scope>NUCLEOTIDE SEQUENCE</scope>
    <source>
        <strain evidence="16">QSvi11</strain>
    </source>
</reference>
<feature type="binding site" evidence="12">
    <location>
        <position position="180"/>
    </location>
    <ligand>
        <name>Zn(2+)</name>
        <dbReference type="ChEBI" id="CHEBI:29105"/>
        <label>1</label>
    </ligand>
</feature>
<dbReference type="SUPFAM" id="SSF47862">
    <property type="entry name" value="Saposin"/>
    <property type="match status" value="1"/>
</dbReference>
<feature type="disulfide bond" evidence="13">
    <location>
        <begin position="199"/>
        <end position="220"/>
    </location>
</feature>
<dbReference type="PIRSF" id="PIRSF000948">
    <property type="entry name" value="Sphingomy_PDE"/>
    <property type="match status" value="1"/>
</dbReference>
<dbReference type="Pfam" id="PF05184">
    <property type="entry name" value="SapB_1"/>
    <property type="match status" value="1"/>
</dbReference>
<keyword evidence="10 11" id="KW-0326">Glycosidase</keyword>
<dbReference type="InterPro" id="IPR011001">
    <property type="entry name" value="Saposin-like"/>
</dbReference>
<keyword evidence="4 12" id="KW-0479">Metal-binding</keyword>
<feature type="disulfide bond" evidence="13">
    <location>
        <begin position="67"/>
        <end position="132"/>
    </location>
</feature>
<evidence type="ECO:0000256" key="1">
    <source>
        <dbReference type="ARBA" id="ARBA00004613"/>
    </source>
</evidence>
<dbReference type="Gene3D" id="3.60.21.10">
    <property type="match status" value="1"/>
</dbReference>
<evidence type="ECO:0000256" key="12">
    <source>
        <dbReference type="PIRSR" id="PIRSR000948-1"/>
    </source>
</evidence>
<keyword evidence="3" id="KW-0964">Secreted</keyword>
<dbReference type="EMBL" id="AJWJ01000271">
    <property type="protein sequence ID" value="KAF2072539.1"/>
    <property type="molecule type" value="Genomic_DNA"/>
</dbReference>
<comment type="function">
    <text evidence="11">Converts sphingomyelin to ceramide.</text>
</comment>
<comment type="cofactor">
    <cofactor evidence="12">
        <name>Zn(2+)</name>
        <dbReference type="ChEBI" id="CHEBI:29105"/>
    </cofactor>
    <text evidence="12">Binds 2 Zn(2+) ions per subunit.</text>
</comment>
<evidence type="ECO:0000256" key="11">
    <source>
        <dbReference type="PIRNR" id="PIRNR000948"/>
    </source>
</evidence>
<dbReference type="InterPro" id="IPR004843">
    <property type="entry name" value="Calcineurin-like_PHP"/>
</dbReference>
<evidence type="ECO:0000256" key="10">
    <source>
        <dbReference type="ARBA" id="ARBA00023295"/>
    </source>
</evidence>
<comment type="subcellular location">
    <subcellularLocation>
        <location evidence="1">Secreted</location>
    </subcellularLocation>
</comment>
<dbReference type="Pfam" id="PF00149">
    <property type="entry name" value="Metallophos"/>
    <property type="match status" value="1"/>
</dbReference>
<evidence type="ECO:0000256" key="8">
    <source>
        <dbReference type="ARBA" id="ARBA00023157"/>
    </source>
</evidence>
<evidence type="ECO:0000256" key="7">
    <source>
        <dbReference type="ARBA" id="ARBA00022833"/>
    </source>
</evidence>
<feature type="disulfide bond" evidence="13">
    <location>
        <begin position="352"/>
        <end position="400"/>
    </location>
</feature>
<proteinExistence type="inferred from homology"/>
<dbReference type="CDD" id="cd00842">
    <property type="entry name" value="MPP_ASMase"/>
    <property type="match status" value="1"/>
</dbReference>
<gene>
    <name evidence="16" type="ORF">CYY_006156</name>
</gene>
<feature type="binding site" evidence="12">
    <location>
        <position position="249"/>
    </location>
    <ligand>
        <name>Zn(2+)</name>
        <dbReference type="ChEBI" id="CHEBI:29105"/>
        <label>2</label>
    </ligand>
</feature>
<dbReference type="AlphaFoldDB" id="A0A8J4V680"/>
<evidence type="ECO:0000259" key="15">
    <source>
        <dbReference type="PROSITE" id="PS50015"/>
    </source>
</evidence>
<evidence type="ECO:0000313" key="17">
    <source>
        <dbReference type="Proteomes" id="UP000695562"/>
    </source>
</evidence>
<keyword evidence="7 12" id="KW-0862">Zinc</keyword>
<evidence type="ECO:0000256" key="4">
    <source>
        <dbReference type="ARBA" id="ARBA00022723"/>
    </source>
</evidence>
<dbReference type="GO" id="GO:0016798">
    <property type="term" value="F:hydrolase activity, acting on glycosyl bonds"/>
    <property type="evidence" value="ECO:0007669"/>
    <property type="project" value="UniProtKB-KW"/>
</dbReference>
<dbReference type="GO" id="GO:0006685">
    <property type="term" value="P:sphingomyelin catabolic process"/>
    <property type="evidence" value="ECO:0007669"/>
    <property type="project" value="UniProtKB-UniRule"/>
</dbReference>
<feature type="domain" description="Saposin B-type" evidence="15">
    <location>
        <begin position="60"/>
        <end position="142"/>
    </location>
</feature>
<dbReference type="FunFam" id="3.60.21.10:FF:000077">
    <property type="entry name" value="Sphingomyelin phosphodiesterase"/>
    <property type="match status" value="1"/>
</dbReference>
<evidence type="ECO:0000313" key="16">
    <source>
        <dbReference type="EMBL" id="KAF2072539.1"/>
    </source>
</evidence>
<dbReference type="GO" id="GO:0004767">
    <property type="term" value="F:sphingomyelin phosphodiesterase activity"/>
    <property type="evidence" value="ECO:0007669"/>
    <property type="project" value="UniProtKB-UniRule"/>
</dbReference>
<feature type="binding site" evidence="12">
    <location>
        <position position="289"/>
    </location>
    <ligand>
        <name>Zn(2+)</name>
        <dbReference type="ChEBI" id="CHEBI:29105"/>
        <label>2</label>
    </ligand>
</feature>
<organism evidence="16 17">
    <name type="scientific">Polysphondylium violaceum</name>
    <dbReference type="NCBI Taxonomy" id="133409"/>
    <lineage>
        <taxon>Eukaryota</taxon>
        <taxon>Amoebozoa</taxon>
        <taxon>Evosea</taxon>
        <taxon>Eumycetozoa</taxon>
        <taxon>Dictyostelia</taxon>
        <taxon>Dictyosteliales</taxon>
        <taxon>Dictyosteliaceae</taxon>
        <taxon>Polysphondylium</taxon>
    </lineage>
</organism>
<dbReference type="InterPro" id="IPR007856">
    <property type="entry name" value="SapB_1"/>
</dbReference>
<dbReference type="SMART" id="SM00741">
    <property type="entry name" value="SapB"/>
    <property type="match status" value="1"/>
</dbReference>
<keyword evidence="9" id="KW-0325">Glycoprotein</keyword>
<evidence type="ECO:0000256" key="3">
    <source>
        <dbReference type="ARBA" id="ARBA00022525"/>
    </source>
</evidence>
<dbReference type="GO" id="GO:0046513">
    <property type="term" value="P:ceramide biosynthetic process"/>
    <property type="evidence" value="ECO:0007669"/>
    <property type="project" value="UniProtKB-ARBA"/>
</dbReference>
<evidence type="ECO:0000256" key="6">
    <source>
        <dbReference type="ARBA" id="ARBA00022801"/>
    </source>
</evidence>
<feature type="disulfide bond" evidence="13">
    <location>
        <begin position="193"/>
        <end position="198"/>
    </location>
</feature>
<dbReference type="Gene3D" id="1.10.225.10">
    <property type="entry name" value="Saposin-like"/>
    <property type="match status" value="1"/>
</dbReference>
<dbReference type="GO" id="GO:0016020">
    <property type="term" value="C:membrane"/>
    <property type="evidence" value="ECO:0007669"/>
    <property type="project" value="GOC"/>
</dbReference>
<feature type="binding site" evidence="12">
    <location>
        <position position="178"/>
    </location>
    <ligand>
        <name>Zn(2+)</name>
        <dbReference type="ChEBI" id="CHEBI:29105"/>
        <label>1</label>
    </ligand>
</feature>
<feature type="disulfide bond" evidence="13">
    <location>
        <begin position="95"/>
        <end position="106"/>
    </location>
</feature>
<dbReference type="OrthoDB" id="282973at2759"/>
<keyword evidence="17" id="KW-1185">Reference proteome</keyword>
<dbReference type="PANTHER" id="PTHR10340">
    <property type="entry name" value="SPHINGOMYELIN PHOSPHODIESTERASE"/>
    <property type="match status" value="1"/>
</dbReference>
<dbReference type="InterPro" id="IPR008139">
    <property type="entry name" value="SaposinB_dom"/>
</dbReference>
<evidence type="ECO:0000256" key="13">
    <source>
        <dbReference type="PIRSR" id="PIRSR000948-2"/>
    </source>
</evidence>
<dbReference type="PANTHER" id="PTHR10340:SF34">
    <property type="entry name" value="SPHINGOMYELIN PHOSPHODIESTERASE"/>
    <property type="match status" value="1"/>
</dbReference>
<feature type="binding site" evidence="12">
    <location>
        <position position="249"/>
    </location>
    <ligand>
        <name>Zn(2+)</name>
        <dbReference type="ChEBI" id="CHEBI:29105"/>
        <label>1</label>
    </ligand>
</feature>
<feature type="disulfide bond" evidence="13">
    <location>
        <begin position="554"/>
        <end position="558"/>
    </location>
</feature>
<accession>A0A8J4V680</accession>
<dbReference type="InterPro" id="IPR011160">
    <property type="entry name" value="Sphingomy_PDE"/>
</dbReference>
<feature type="disulfide bond" evidence="13">
    <location>
        <begin position="64"/>
        <end position="138"/>
    </location>
</feature>
<dbReference type="Pfam" id="PF19272">
    <property type="entry name" value="ASMase_C"/>
    <property type="match status" value="1"/>
</dbReference>
<dbReference type="InterPro" id="IPR041805">
    <property type="entry name" value="ASMase/PPN1_MPP"/>
</dbReference>
<dbReference type="InterPro" id="IPR045473">
    <property type="entry name" value="ASM_C"/>
</dbReference>
<protein>
    <recommendedName>
        <fullName evidence="11">Sphingomyelin phosphodiesterase</fullName>
    </recommendedName>
</protein>